<evidence type="ECO:0000313" key="8">
    <source>
        <dbReference type="Proteomes" id="UP000272942"/>
    </source>
</evidence>
<evidence type="ECO:0000259" key="6">
    <source>
        <dbReference type="Pfam" id="PF01490"/>
    </source>
</evidence>
<protein>
    <submittedName>
        <fullName evidence="9">Aa_trans domain-containing protein</fullName>
    </submittedName>
</protein>
<evidence type="ECO:0000313" key="7">
    <source>
        <dbReference type="EMBL" id="VDP90455.1"/>
    </source>
</evidence>
<feature type="transmembrane region" description="Helical" evidence="5">
    <location>
        <begin position="12"/>
        <end position="34"/>
    </location>
</feature>
<evidence type="ECO:0000256" key="3">
    <source>
        <dbReference type="ARBA" id="ARBA00022989"/>
    </source>
</evidence>
<name>A0A183B1U8_9TREM</name>
<dbReference type="GO" id="GO:0016020">
    <property type="term" value="C:membrane"/>
    <property type="evidence" value="ECO:0007669"/>
    <property type="project" value="UniProtKB-SubCell"/>
</dbReference>
<dbReference type="InterPro" id="IPR013057">
    <property type="entry name" value="AA_transpt_TM"/>
</dbReference>
<evidence type="ECO:0000256" key="1">
    <source>
        <dbReference type="ARBA" id="ARBA00004370"/>
    </source>
</evidence>
<reference evidence="9" key="1">
    <citation type="submission" date="2016-06" db="UniProtKB">
        <authorList>
            <consortium name="WormBaseParasite"/>
        </authorList>
    </citation>
    <scope>IDENTIFICATION</scope>
</reference>
<dbReference type="Pfam" id="PF01490">
    <property type="entry name" value="Aa_trans"/>
    <property type="match status" value="1"/>
</dbReference>
<evidence type="ECO:0000256" key="4">
    <source>
        <dbReference type="ARBA" id="ARBA00023136"/>
    </source>
</evidence>
<evidence type="ECO:0000256" key="5">
    <source>
        <dbReference type="SAM" id="Phobius"/>
    </source>
</evidence>
<keyword evidence="3 5" id="KW-1133">Transmembrane helix</keyword>
<evidence type="ECO:0000256" key="2">
    <source>
        <dbReference type="ARBA" id="ARBA00022692"/>
    </source>
</evidence>
<keyword evidence="2 5" id="KW-0812">Transmembrane</keyword>
<evidence type="ECO:0000313" key="9">
    <source>
        <dbReference type="WBParaSite" id="ECPE_0001322201-mRNA-1"/>
    </source>
</evidence>
<proteinExistence type="predicted"/>
<keyword evidence="4 5" id="KW-0472">Membrane</keyword>
<keyword evidence="8" id="KW-1185">Reference proteome</keyword>
<feature type="transmembrane region" description="Helical" evidence="5">
    <location>
        <begin position="46"/>
        <end position="66"/>
    </location>
</feature>
<comment type="subcellular location">
    <subcellularLocation>
        <location evidence="1">Membrane</location>
    </subcellularLocation>
</comment>
<sequence>MVVTIPRLELMISLIGSLASSMLAFILPPILELVHLWPSRHSIRWFWFLVFTKHMVIIFIGFISFLGGTVATLMQLIEAFGKPDTSSS</sequence>
<gene>
    <name evidence="7" type="ORF">ECPE_LOCUS13183</name>
</gene>
<dbReference type="EMBL" id="UZAN01054499">
    <property type="protein sequence ID" value="VDP90455.1"/>
    <property type="molecule type" value="Genomic_DNA"/>
</dbReference>
<dbReference type="WBParaSite" id="ECPE_0001322201-mRNA-1">
    <property type="protein sequence ID" value="ECPE_0001322201-mRNA-1"/>
    <property type="gene ID" value="ECPE_0001322201"/>
</dbReference>
<dbReference type="Proteomes" id="UP000272942">
    <property type="component" value="Unassembled WGS sequence"/>
</dbReference>
<dbReference type="AlphaFoldDB" id="A0A183B1U8"/>
<feature type="domain" description="Amino acid transporter transmembrane" evidence="6">
    <location>
        <begin position="2"/>
        <end position="73"/>
    </location>
</feature>
<organism evidence="9">
    <name type="scientific">Echinostoma caproni</name>
    <dbReference type="NCBI Taxonomy" id="27848"/>
    <lineage>
        <taxon>Eukaryota</taxon>
        <taxon>Metazoa</taxon>
        <taxon>Spiralia</taxon>
        <taxon>Lophotrochozoa</taxon>
        <taxon>Platyhelminthes</taxon>
        <taxon>Trematoda</taxon>
        <taxon>Digenea</taxon>
        <taxon>Plagiorchiida</taxon>
        <taxon>Echinostomata</taxon>
        <taxon>Echinostomatoidea</taxon>
        <taxon>Echinostomatidae</taxon>
        <taxon>Echinostoma</taxon>
    </lineage>
</organism>
<dbReference type="OrthoDB" id="1684102at2759"/>
<reference evidence="7 8" key="2">
    <citation type="submission" date="2018-11" db="EMBL/GenBank/DDBJ databases">
        <authorList>
            <consortium name="Pathogen Informatics"/>
        </authorList>
    </citation>
    <scope>NUCLEOTIDE SEQUENCE [LARGE SCALE GENOMIC DNA]</scope>
    <source>
        <strain evidence="7 8">Egypt</strain>
    </source>
</reference>
<accession>A0A183B1U8</accession>